<dbReference type="EMBL" id="KJ019082">
    <property type="protein sequence ID" value="AIX26770.1"/>
    <property type="molecule type" value="Genomic_DNA"/>
</dbReference>
<sequence length="58" mass="6735">MFTKDDHNFLDMLFGKFTKHIDTDMFDLHDDDTAGMDALELRAAELEMTVDEMLHADL</sequence>
<proteinExistence type="predicted"/>
<evidence type="ECO:0000313" key="1">
    <source>
        <dbReference type="EMBL" id="AIX26770.1"/>
    </source>
</evidence>
<organism evidence="1 2">
    <name type="scientific">Synechococcus phage ACG-2014i</name>
    <dbReference type="NCBI Taxonomy" id="1493513"/>
    <lineage>
        <taxon>Viruses</taxon>
        <taxon>Duplodnaviria</taxon>
        <taxon>Heunggongvirae</taxon>
        <taxon>Uroviricota</taxon>
        <taxon>Caudoviricetes</taxon>
        <taxon>Pantevenvirales</taxon>
        <taxon>Kyanoviridae</taxon>
        <taxon>Chalconvirus</taxon>
        <taxon>Chalconvirus acg2014i</taxon>
    </lineage>
</organism>
<keyword evidence="2" id="KW-1185">Reference proteome</keyword>
<dbReference type="RefSeq" id="YP_009140838.1">
    <property type="nucleotide sequence ID" value="NC_027132.1"/>
</dbReference>
<dbReference type="Proteomes" id="UP000033009">
    <property type="component" value="Segment"/>
</dbReference>
<evidence type="ECO:0000313" key="2">
    <source>
        <dbReference type="Proteomes" id="UP000033009"/>
    </source>
</evidence>
<protein>
    <submittedName>
        <fullName evidence="1">Uncharacterized protein</fullName>
    </submittedName>
</protein>
<reference evidence="1 2" key="1">
    <citation type="submission" date="2013-12" db="EMBL/GenBank/DDBJ databases">
        <title>Ecological redundancy of diverse viral populations within a natural community.</title>
        <authorList>
            <person name="Gregory A.C."/>
            <person name="LaButti K."/>
            <person name="Copeland A."/>
            <person name="Woyke T."/>
            <person name="Sullivan M.B."/>
        </authorList>
    </citation>
    <scope>NUCLEOTIDE SEQUENCE [LARGE SCALE GENOMIC DNA]</scope>
    <source>
        <strain evidence="1">Syn7803US120</strain>
    </source>
</reference>
<dbReference type="KEGG" id="vg:24404896"/>
<gene>
    <name evidence="1" type="ORF">Syn7803US120_49</name>
</gene>
<accession>A0A0E3FH67</accession>
<dbReference type="GeneID" id="24404896"/>
<name>A0A0E3FH67_9CAUD</name>